<comment type="catalytic activity">
    <reaction evidence="4">
        <text>L-glutaminyl-[protein] + H2O = L-glutamyl-[protein] + NH4(+)</text>
        <dbReference type="Rhea" id="RHEA:16441"/>
        <dbReference type="Rhea" id="RHEA-COMP:10207"/>
        <dbReference type="Rhea" id="RHEA-COMP:10208"/>
        <dbReference type="ChEBI" id="CHEBI:15377"/>
        <dbReference type="ChEBI" id="CHEBI:28938"/>
        <dbReference type="ChEBI" id="CHEBI:29973"/>
        <dbReference type="ChEBI" id="CHEBI:30011"/>
        <dbReference type="EC" id="3.5.1.44"/>
    </reaction>
</comment>
<proteinExistence type="inferred from homology"/>
<dbReference type="GO" id="GO:0000156">
    <property type="term" value="F:phosphorelay response regulator activity"/>
    <property type="evidence" value="ECO:0007669"/>
    <property type="project" value="InterPro"/>
</dbReference>
<dbReference type="RefSeq" id="WP_270455050.1">
    <property type="nucleotide sequence ID" value="NZ_JADPIE010000008.1"/>
</dbReference>
<dbReference type="SUPFAM" id="SSF52738">
    <property type="entry name" value="Methylesterase CheB, C-terminal domain"/>
    <property type="match status" value="1"/>
</dbReference>
<feature type="active site" evidence="4 5">
    <location>
        <position position="290"/>
    </location>
</feature>
<dbReference type="GO" id="GO:0005737">
    <property type="term" value="C:cytoplasm"/>
    <property type="evidence" value="ECO:0007669"/>
    <property type="project" value="UniProtKB-SubCell"/>
</dbReference>
<dbReference type="InterPro" id="IPR001789">
    <property type="entry name" value="Sig_transdc_resp-reg_receiver"/>
</dbReference>
<dbReference type="GO" id="GO:0008984">
    <property type="term" value="F:protein-glutamate methylesterase activity"/>
    <property type="evidence" value="ECO:0007669"/>
    <property type="project" value="UniProtKB-UniRule"/>
</dbReference>
<dbReference type="EC" id="3.5.1.44" evidence="4"/>
<dbReference type="InterPro" id="IPR008248">
    <property type="entry name" value="CheB-like"/>
</dbReference>
<evidence type="ECO:0000256" key="3">
    <source>
        <dbReference type="ARBA" id="ARBA00048267"/>
    </source>
</evidence>
<dbReference type="CDD" id="cd16432">
    <property type="entry name" value="CheB_Rec"/>
    <property type="match status" value="1"/>
</dbReference>
<keyword evidence="4 6" id="KW-0597">Phosphoprotein</keyword>
<evidence type="ECO:0000313" key="9">
    <source>
        <dbReference type="EMBL" id="MBF8437982.1"/>
    </source>
</evidence>
<reference evidence="9" key="1">
    <citation type="submission" date="2020-11" db="EMBL/GenBank/DDBJ databases">
        <title>Halonatronomonas betainensis gen. nov., sp. nov. a novel haloalkaliphilic representative of the family Halanaerobiacae capable of betaine degradation.</title>
        <authorList>
            <person name="Boltyanskaya Y."/>
            <person name="Kevbrin V."/>
            <person name="Detkova E."/>
            <person name="Grouzdev D.S."/>
            <person name="Koziaeva V."/>
            <person name="Zhilina T."/>
        </authorList>
    </citation>
    <scope>NUCLEOTIDE SEQUENCE</scope>
    <source>
        <strain evidence="9">Z-7014</strain>
    </source>
</reference>
<keyword evidence="4" id="KW-0963">Cytoplasm</keyword>
<comment type="similarity">
    <text evidence="4">Belongs to the CheB family.</text>
</comment>
<comment type="function">
    <text evidence="4">Involved in chemotaxis. Part of a chemotaxis signal transduction system that modulates chemotaxis in response to various stimuli. Catalyzes the demethylation of specific methylglutamate residues introduced into the chemoreceptors (methyl-accepting chemotaxis proteins or MCP) by CheR. Also mediates the irreversible deamidation of specific glutamine residues to glutamic acid.</text>
</comment>
<dbReference type="SMART" id="SM00448">
    <property type="entry name" value="REC"/>
    <property type="match status" value="1"/>
</dbReference>
<evidence type="ECO:0000256" key="2">
    <source>
        <dbReference type="ARBA" id="ARBA00024867"/>
    </source>
</evidence>
<evidence type="ECO:0000256" key="5">
    <source>
        <dbReference type="PROSITE-ProRule" id="PRU00050"/>
    </source>
</evidence>
<comment type="PTM">
    <text evidence="4">Phosphorylated by CheA. Phosphorylation of the N-terminal regulatory domain activates the methylesterase activity.</text>
</comment>
<accession>A0A931FBH4</accession>
<dbReference type="InterPro" id="IPR000673">
    <property type="entry name" value="Sig_transdc_resp-reg_Me-estase"/>
</dbReference>
<evidence type="ECO:0000256" key="6">
    <source>
        <dbReference type="PROSITE-ProRule" id="PRU00169"/>
    </source>
</evidence>
<comment type="subcellular location">
    <subcellularLocation>
        <location evidence="4">Cytoplasm</location>
    </subcellularLocation>
</comment>
<name>A0A931FBH4_9FIRM</name>
<dbReference type="NCBIfam" id="NF001965">
    <property type="entry name" value="PRK00742.1"/>
    <property type="match status" value="1"/>
</dbReference>
<evidence type="ECO:0000256" key="4">
    <source>
        <dbReference type="HAMAP-Rule" id="MF_00099"/>
    </source>
</evidence>
<dbReference type="EMBL" id="JADPIE010000008">
    <property type="protein sequence ID" value="MBF8437982.1"/>
    <property type="molecule type" value="Genomic_DNA"/>
</dbReference>
<feature type="domain" description="Response regulatory" evidence="7">
    <location>
        <begin position="3"/>
        <end position="119"/>
    </location>
</feature>
<evidence type="ECO:0000256" key="1">
    <source>
        <dbReference type="ARBA" id="ARBA00022801"/>
    </source>
</evidence>
<organism evidence="9 10">
    <name type="scientific">Halonatronomonas betaini</name>
    <dbReference type="NCBI Taxonomy" id="2778430"/>
    <lineage>
        <taxon>Bacteria</taxon>
        <taxon>Bacillati</taxon>
        <taxon>Bacillota</taxon>
        <taxon>Clostridia</taxon>
        <taxon>Halanaerobiales</taxon>
        <taxon>Halarsenatibacteraceae</taxon>
        <taxon>Halonatronomonas</taxon>
    </lineage>
</organism>
<dbReference type="InterPro" id="IPR035909">
    <property type="entry name" value="CheB_C"/>
</dbReference>
<dbReference type="PIRSF" id="PIRSF000876">
    <property type="entry name" value="RR_chemtxs_CheB"/>
    <property type="match status" value="1"/>
</dbReference>
<dbReference type="Pfam" id="PF01339">
    <property type="entry name" value="CheB_methylest"/>
    <property type="match status" value="1"/>
</dbReference>
<keyword evidence="4 5" id="KW-0145">Chemotaxis</keyword>
<dbReference type="GO" id="GO:0050568">
    <property type="term" value="F:protein-glutamine glutaminase activity"/>
    <property type="evidence" value="ECO:0007669"/>
    <property type="project" value="UniProtKB-UniRule"/>
</dbReference>
<dbReference type="PROSITE" id="PS50110">
    <property type="entry name" value="RESPONSE_REGULATORY"/>
    <property type="match status" value="1"/>
</dbReference>
<dbReference type="PANTHER" id="PTHR42872">
    <property type="entry name" value="PROTEIN-GLUTAMATE METHYLESTERASE/PROTEIN-GLUTAMINE GLUTAMINASE"/>
    <property type="match status" value="1"/>
</dbReference>
<comment type="domain">
    <text evidence="4">Contains a C-terminal catalytic domain, and an N-terminal region which modulates catalytic activity.</text>
</comment>
<dbReference type="InterPro" id="IPR011006">
    <property type="entry name" value="CheY-like_superfamily"/>
</dbReference>
<dbReference type="SUPFAM" id="SSF52172">
    <property type="entry name" value="CheY-like"/>
    <property type="match status" value="1"/>
</dbReference>
<dbReference type="PROSITE" id="PS50122">
    <property type="entry name" value="CHEB"/>
    <property type="match status" value="1"/>
</dbReference>
<dbReference type="AlphaFoldDB" id="A0A931FBH4"/>
<feature type="active site" evidence="4 5">
    <location>
        <position position="170"/>
    </location>
</feature>
<gene>
    <name evidence="4" type="primary">cheB</name>
    <name evidence="9" type="ORF">I0Q91_12900</name>
</gene>
<dbReference type="Proteomes" id="UP000621436">
    <property type="component" value="Unassembled WGS sequence"/>
</dbReference>
<evidence type="ECO:0000259" key="8">
    <source>
        <dbReference type="PROSITE" id="PS50122"/>
    </source>
</evidence>
<feature type="domain" description="CheB-type methylesterase" evidence="8">
    <location>
        <begin position="158"/>
        <end position="348"/>
    </location>
</feature>
<evidence type="ECO:0000259" key="7">
    <source>
        <dbReference type="PROSITE" id="PS50110"/>
    </source>
</evidence>
<dbReference type="EC" id="3.1.1.61" evidence="4"/>
<evidence type="ECO:0000313" key="10">
    <source>
        <dbReference type="Proteomes" id="UP000621436"/>
    </source>
</evidence>
<feature type="active site" evidence="4 5">
    <location>
        <position position="197"/>
    </location>
</feature>
<dbReference type="Gene3D" id="3.40.50.180">
    <property type="entry name" value="Methylesterase CheB, C-terminal domain"/>
    <property type="match status" value="1"/>
</dbReference>
<dbReference type="PANTHER" id="PTHR42872:SF3">
    <property type="entry name" value="PROTEIN-GLUTAMATE METHYLESTERASE_PROTEIN-GLUTAMINE GLUTAMINASE 1"/>
    <property type="match status" value="1"/>
</dbReference>
<dbReference type="HAMAP" id="MF_00099">
    <property type="entry name" value="CheB_chemtxs"/>
    <property type="match status" value="1"/>
</dbReference>
<dbReference type="Pfam" id="PF00072">
    <property type="entry name" value="Response_reg"/>
    <property type="match status" value="1"/>
</dbReference>
<dbReference type="Gene3D" id="3.40.50.2300">
    <property type="match status" value="1"/>
</dbReference>
<keyword evidence="1 4" id="KW-0378">Hydrolase</keyword>
<dbReference type="CDD" id="cd17541">
    <property type="entry name" value="REC_CheB-like"/>
    <property type="match status" value="1"/>
</dbReference>
<protein>
    <recommendedName>
        <fullName evidence="4">Protein-glutamate methylesterase/protein-glutamine glutaminase</fullName>
        <ecNumber evidence="4">3.1.1.61</ecNumber>
        <ecNumber evidence="4">3.5.1.44</ecNumber>
    </recommendedName>
</protein>
<sequence>MIKVMIVDDSAFMRKLFKDSIEKDIKLNVIETARNGKDALKKIKDNKPDVITLDIEMPIKDGLTTLKEINKNYPEIPVIMVSALDNRDTVMKALEIGAFDFIPKPSGSISLNIDDIIDELQEKIKVSINAENNQKNSSIADFKLKKSIKNKIENTSFTDTNFPIIAIGSSSGGPKALKDVLTAFPKDFPGAIAIVQHMPAGFTTSLAKRLNQQSNLHVKEAKHGDKLKPGHVLIAPGDYHLSFNSEGEAELDQRPKNWGVRPCADYMLKSLANNYQKRIIGVILTGMGHDGGEGMTDIKKHGGYGIVEAKSTALVYGMPGTTIKAGAYDKILPRYEIPAHIIKLIDKEMN</sequence>
<comment type="caution">
    <text evidence="9">The sequence shown here is derived from an EMBL/GenBank/DDBJ whole genome shotgun (WGS) entry which is preliminary data.</text>
</comment>
<comment type="catalytic activity">
    <reaction evidence="3 4">
        <text>[protein]-L-glutamate 5-O-methyl ester + H2O = L-glutamyl-[protein] + methanol + H(+)</text>
        <dbReference type="Rhea" id="RHEA:23236"/>
        <dbReference type="Rhea" id="RHEA-COMP:10208"/>
        <dbReference type="Rhea" id="RHEA-COMP:10311"/>
        <dbReference type="ChEBI" id="CHEBI:15377"/>
        <dbReference type="ChEBI" id="CHEBI:15378"/>
        <dbReference type="ChEBI" id="CHEBI:17790"/>
        <dbReference type="ChEBI" id="CHEBI:29973"/>
        <dbReference type="ChEBI" id="CHEBI:82795"/>
        <dbReference type="EC" id="3.1.1.61"/>
    </reaction>
</comment>
<dbReference type="GO" id="GO:0006935">
    <property type="term" value="P:chemotaxis"/>
    <property type="evidence" value="ECO:0007669"/>
    <property type="project" value="UniProtKB-UniRule"/>
</dbReference>
<feature type="modified residue" description="4-aspartylphosphate" evidence="4 6">
    <location>
        <position position="54"/>
    </location>
</feature>
<comment type="function">
    <text evidence="2">May play the central regulatory role in sporulation. It may be an element of the effector pathway responsible for the activation of sporulation genes in response to nutritional stress. Spo0A may act in concert with spo0H (a sigma factor) to control the expression of some genes that are critical to the sporulation process.</text>
</comment>
<keyword evidence="10" id="KW-1185">Reference proteome</keyword>